<keyword evidence="2" id="KW-1185">Reference proteome</keyword>
<dbReference type="SUPFAM" id="SSF56112">
    <property type="entry name" value="Protein kinase-like (PK-like)"/>
    <property type="match status" value="1"/>
</dbReference>
<protein>
    <submittedName>
        <fullName evidence="3">Protein kinase domain-containing protein</fullName>
    </submittedName>
</protein>
<feature type="domain" description="Protein kinase" evidence="1">
    <location>
        <begin position="1"/>
        <end position="130"/>
    </location>
</feature>
<dbReference type="AlphaFoldDB" id="A0A915IP77"/>
<dbReference type="GO" id="GO:0031434">
    <property type="term" value="F:mitogen-activated protein kinase kinase binding"/>
    <property type="evidence" value="ECO:0007669"/>
    <property type="project" value="TreeGrafter"/>
</dbReference>
<dbReference type="Pfam" id="PF00069">
    <property type="entry name" value="Pkinase"/>
    <property type="match status" value="1"/>
</dbReference>
<reference evidence="3" key="1">
    <citation type="submission" date="2022-11" db="UniProtKB">
        <authorList>
            <consortium name="WormBaseParasite"/>
        </authorList>
    </citation>
    <scope>IDENTIFICATION</scope>
</reference>
<dbReference type="GO" id="GO:0032436">
    <property type="term" value="P:positive regulation of proteasomal ubiquitin-dependent protein catabolic process"/>
    <property type="evidence" value="ECO:0007669"/>
    <property type="project" value="TreeGrafter"/>
</dbReference>
<dbReference type="Gene3D" id="1.10.510.10">
    <property type="entry name" value="Transferase(Phosphotransferase) domain 1"/>
    <property type="match status" value="1"/>
</dbReference>
<dbReference type="PROSITE" id="PS50011">
    <property type="entry name" value="PROTEIN_KINASE_DOM"/>
    <property type="match status" value="1"/>
</dbReference>
<accession>A0A915IP77</accession>
<dbReference type="Proteomes" id="UP000887565">
    <property type="component" value="Unplaced"/>
</dbReference>
<organism evidence="2 3">
    <name type="scientific">Romanomermis culicivorax</name>
    <name type="common">Nematode worm</name>
    <dbReference type="NCBI Taxonomy" id="13658"/>
    <lineage>
        <taxon>Eukaryota</taxon>
        <taxon>Metazoa</taxon>
        <taxon>Ecdysozoa</taxon>
        <taxon>Nematoda</taxon>
        <taxon>Enoplea</taxon>
        <taxon>Dorylaimia</taxon>
        <taxon>Mermithida</taxon>
        <taxon>Mermithoidea</taxon>
        <taxon>Mermithidae</taxon>
        <taxon>Romanomermis</taxon>
    </lineage>
</organism>
<dbReference type="InterPro" id="IPR000719">
    <property type="entry name" value="Prot_kinase_dom"/>
</dbReference>
<dbReference type="InterPro" id="IPR011009">
    <property type="entry name" value="Kinase-like_dom_sf"/>
</dbReference>
<evidence type="ECO:0000313" key="3">
    <source>
        <dbReference type="WBParaSite" id="nRc.2.0.1.t15606-RA"/>
    </source>
</evidence>
<dbReference type="GO" id="GO:0005524">
    <property type="term" value="F:ATP binding"/>
    <property type="evidence" value="ECO:0007669"/>
    <property type="project" value="InterPro"/>
</dbReference>
<sequence>MSKNEDKNLCYEEHPKLGEDLWPGIVFCCCYNYYMDFLIKYAQHQHASYSGKPADMWSLGVLLYVMLVGRYPFYDTTPVGLFLKIRSAQFGVPLTSSEVPYELRCTVRFLLRKDPDERLSAIQLLRLPCILNINSANYSQRLKSNILTNMDGKEDDHVVPDLAPKFRPIVSKKFDRQRSQDQDLDFLS</sequence>
<proteinExistence type="predicted"/>
<evidence type="ECO:0000313" key="2">
    <source>
        <dbReference type="Proteomes" id="UP000887565"/>
    </source>
</evidence>
<dbReference type="PANTHER" id="PTHR22961:SF13">
    <property type="entry name" value="TRIBBLES"/>
    <property type="match status" value="1"/>
</dbReference>
<dbReference type="PANTHER" id="PTHR22961">
    <property type="entry name" value="SER/THR PROTEIN KINASE-TRB"/>
    <property type="match status" value="1"/>
</dbReference>
<name>A0A915IP77_ROMCU</name>
<dbReference type="GO" id="GO:0004672">
    <property type="term" value="F:protein kinase activity"/>
    <property type="evidence" value="ECO:0007669"/>
    <property type="project" value="InterPro"/>
</dbReference>
<dbReference type="GO" id="GO:0005634">
    <property type="term" value="C:nucleus"/>
    <property type="evidence" value="ECO:0007669"/>
    <property type="project" value="TreeGrafter"/>
</dbReference>
<evidence type="ECO:0000259" key="1">
    <source>
        <dbReference type="PROSITE" id="PS50011"/>
    </source>
</evidence>
<dbReference type="InterPro" id="IPR024104">
    <property type="entry name" value="Tribbles/Ser_Thr_kinase_40"/>
</dbReference>
<dbReference type="SMART" id="SM00220">
    <property type="entry name" value="S_TKc"/>
    <property type="match status" value="1"/>
</dbReference>
<dbReference type="WBParaSite" id="nRc.2.0.1.t15606-RA">
    <property type="protein sequence ID" value="nRc.2.0.1.t15606-RA"/>
    <property type="gene ID" value="nRc.2.0.1.g15606"/>
</dbReference>